<dbReference type="Proteomes" id="UP000492821">
    <property type="component" value="Unassembled WGS sequence"/>
</dbReference>
<evidence type="ECO:0000313" key="2">
    <source>
        <dbReference type="WBParaSite" id="Pan_g14589.t1"/>
    </source>
</evidence>
<accession>A0A7E4V034</accession>
<reference evidence="1" key="1">
    <citation type="journal article" date="2013" name="Genetics">
        <title>The draft genome and transcriptome of Panagrellus redivivus are shaped by the harsh demands of a free-living lifestyle.</title>
        <authorList>
            <person name="Srinivasan J."/>
            <person name="Dillman A.R."/>
            <person name="Macchietto M.G."/>
            <person name="Heikkinen L."/>
            <person name="Lakso M."/>
            <person name="Fracchia K.M."/>
            <person name="Antoshechkin I."/>
            <person name="Mortazavi A."/>
            <person name="Wong G."/>
            <person name="Sternberg P.W."/>
        </authorList>
    </citation>
    <scope>NUCLEOTIDE SEQUENCE [LARGE SCALE GENOMIC DNA]</scope>
    <source>
        <strain evidence="1">MT8872</strain>
    </source>
</reference>
<protein>
    <submittedName>
        <fullName evidence="2">t-SNARE coiled-coil homology domain-containing protein</fullName>
    </submittedName>
</protein>
<sequence>MQLETEMMDMCEDYENRLKAGQINTKALQKKLKDVRHKFALCRKKTIVPGVVHGFELCHIVRHNVRLNKDAGEFQRYTRNLQDVEEETDLHSLTLQAMNDEFKMLDDEFNDMHERLSHVDATLSKLNTDNFVLVRRSESIEYELKQVKDYMYKLDLNQGSSLRDNIENVKPGGEAASDYERQLLDLQVAFDRRESILKCFRQKPNCSN</sequence>
<dbReference type="WBParaSite" id="Pan_g14589.t1">
    <property type="protein sequence ID" value="Pan_g14589.t1"/>
    <property type="gene ID" value="Pan_g14589"/>
</dbReference>
<reference evidence="2" key="2">
    <citation type="submission" date="2020-10" db="UniProtKB">
        <authorList>
            <consortium name="WormBaseParasite"/>
        </authorList>
    </citation>
    <scope>IDENTIFICATION</scope>
</reference>
<evidence type="ECO:0000313" key="1">
    <source>
        <dbReference type="Proteomes" id="UP000492821"/>
    </source>
</evidence>
<name>A0A7E4V034_PANRE</name>
<proteinExistence type="predicted"/>
<dbReference type="AlphaFoldDB" id="A0A7E4V034"/>
<organism evidence="1 2">
    <name type="scientific">Panagrellus redivivus</name>
    <name type="common">Microworm</name>
    <dbReference type="NCBI Taxonomy" id="6233"/>
    <lineage>
        <taxon>Eukaryota</taxon>
        <taxon>Metazoa</taxon>
        <taxon>Ecdysozoa</taxon>
        <taxon>Nematoda</taxon>
        <taxon>Chromadorea</taxon>
        <taxon>Rhabditida</taxon>
        <taxon>Tylenchina</taxon>
        <taxon>Panagrolaimomorpha</taxon>
        <taxon>Panagrolaimoidea</taxon>
        <taxon>Panagrolaimidae</taxon>
        <taxon>Panagrellus</taxon>
    </lineage>
</organism>
<keyword evidence="1" id="KW-1185">Reference proteome</keyword>